<evidence type="ECO:0000313" key="2">
    <source>
        <dbReference type="EMBL" id="ETA66273.1"/>
    </source>
</evidence>
<keyword evidence="1" id="KW-0472">Membrane</keyword>
<feature type="transmembrane region" description="Helical" evidence="1">
    <location>
        <begin position="96"/>
        <end position="115"/>
    </location>
</feature>
<dbReference type="RefSeq" id="WP_034266684.1">
    <property type="nucleotide sequence ID" value="NZ_KI632509.1"/>
</dbReference>
<evidence type="ECO:0000256" key="1">
    <source>
        <dbReference type="SAM" id="Phobius"/>
    </source>
</evidence>
<evidence type="ECO:0008006" key="4">
    <source>
        <dbReference type="Google" id="ProtNLM"/>
    </source>
</evidence>
<accession>W9DN26</accession>
<dbReference type="OrthoDB" id="3830423at2"/>
<organism evidence="2 3">
    <name type="scientific">Haloechinothrix halophila YIM 93223</name>
    <dbReference type="NCBI Taxonomy" id="592678"/>
    <lineage>
        <taxon>Bacteria</taxon>
        <taxon>Bacillati</taxon>
        <taxon>Actinomycetota</taxon>
        <taxon>Actinomycetes</taxon>
        <taxon>Pseudonocardiales</taxon>
        <taxon>Pseudonocardiaceae</taxon>
        <taxon>Haloechinothrix</taxon>
    </lineage>
</organism>
<keyword evidence="1" id="KW-1133">Transmembrane helix</keyword>
<feature type="transmembrane region" description="Helical" evidence="1">
    <location>
        <begin position="6"/>
        <end position="27"/>
    </location>
</feature>
<comment type="caution">
    <text evidence="2">The sequence shown here is derived from an EMBL/GenBank/DDBJ whole genome shotgun (WGS) entry which is preliminary data.</text>
</comment>
<feature type="transmembrane region" description="Helical" evidence="1">
    <location>
        <begin position="68"/>
        <end position="89"/>
    </location>
</feature>
<name>W9DN26_9PSEU</name>
<keyword evidence="3" id="KW-1185">Reference proteome</keyword>
<sequence length="116" mass="12398">MEFLRLVLVFLHLLGMAMLIGTFMLQLHAGQGAKLNKGWLHGGGLQLITGLALMGIDPALDDIDYNPVKVGVKILVLLVILGLAGGFLRKPAAPKWLSFTLGGLVVLNVGLAVFWP</sequence>
<dbReference type="HOGENOM" id="CLU_145468_0_0_11"/>
<proteinExistence type="predicted"/>
<dbReference type="Proteomes" id="UP000054357">
    <property type="component" value="Unassembled WGS sequence"/>
</dbReference>
<reference evidence="2 3" key="1">
    <citation type="submission" date="2013-08" db="EMBL/GenBank/DDBJ databases">
        <authorList>
            <consortium name="DOE Joint Genome Institute"/>
            <person name="Klenk H.-P."/>
            <person name="Huntemann M."/>
            <person name="Han J."/>
            <person name="Chen A."/>
            <person name="Kyrpides N."/>
            <person name="Mavromatis K."/>
            <person name="Markowitz V."/>
            <person name="Palaniappan K."/>
            <person name="Ivanova N."/>
            <person name="Schaumberg A."/>
            <person name="Pati A."/>
            <person name="Liolios K."/>
            <person name="Nordberg H.P."/>
            <person name="Cantor M.N."/>
            <person name="Hua S.X."/>
            <person name="Woyke T."/>
        </authorList>
    </citation>
    <scope>NUCLEOTIDE SEQUENCE [LARGE SCALE GENOMIC DNA]</scope>
    <source>
        <strain evidence="2 3">YIM 93223</strain>
    </source>
</reference>
<evidence type="ECO:0000313" key="3">
    <source>
        <dbReference type="Proteomes" id="UP000054357"/>
    </source>
</evidence>
<protein>
    <recommendedName>
        <fullName evidence="4">Integral membrane protein</fullName>
    </recommendedName>
</protein>
<dbReference type="EMBL" id="AZAK01000001">
    <property type="protein sequence ID" value="ETA66273.1"/>
    <property type="molecule type" value="Genomic_DNA"/>
</dbReference>
<dbReference type="AlphaFoldDB" id="W9DN26"/>
<dbReference type="PATRIC" id="fig|592678.3.peg.26"/>
<gene>
    <name evidence="2" type="ORF">AmyhaDRAFT_0026</name>
</gene>
<keyword evidence="1" id="KW-0812">Transmembrane</keyword>